<accession>A0ABT7A6Z0</accession>
<sequence length="253" mass="25892">MTSTDADRTRHTAPAGTLGSVDTRADTRADARAETGAGADAAEPADTTGTPGTADGRSAARRPWWAVALREPFLAATWRRVAYVLLALPVSLICVPLALVGGPAAPVQRALAERLLGVRIEAPSRPGPYAFVHAVLSLPLNAIAALVTVYGWSLIPLNLGWPVRGVVGLGDPDPAHDWGGPTFAGAWATHVAGGVGIALLLMPWIGRGLAALQLRLATALLGAGRRGVTGAVGCALAAIAVGCGLVYLFSHQT</sequence>
<evidence type="ECO:0000256" key="2">
    <source>
        <dbReference type="SAM" id="Phobius"/>
    </source>
</evidence>
<feature type="region of interest" description="Disordered" evidence="1">
    <location>
        <begin position="1"/>
        <end position="57"/>
    </location>
</feature>
<feature type="transmembrane region" description="Helical" evidence="2">
    <location>
        <begin position="227"/>
        <end position="249"/>
    </location>
</feature>
<dbReference type="RefSeq" id="WP_274041278.1">
    <property type="nucleotide sequence ID" value="NZ_JANCPR020000051.1"/>
</dbReference>
<feature type="compositionally biased region" description="Low complexity" evidence="1">
    <location>
        <begin position="34"/>
        <end position="57"/>
    </location>
</feature>
<comment type="caution">
    <text evidence="3">The sequence shown here is derived from an EMBL/GenBank/DDBJ whole genome shotgun (WGS) entry which is preliminary data.</text>
</comment>
<keyword evidence="4" id="KW-1185">Reference proteome</keyword>
<name>A0ABT7A6Z0_9ACTN</name>
<evidence type="ECO:0000313" key="3">
    <source>
        <dbReference type="EMBL" id="MDJ1137095.1"/>
    </source>
</evidence>
<keyword evidence="2" id="KW-0472">Membrane</keyword>
<gene>
    <name evidence="3" type="ORF">NMN56_035165</name>
</gene>
<keyword evidence="2" id="KW-1133">Transmembrane helix</keyword>
<keyword evidence="2" id="KW-0812">Transmembrane</keyword>
<feature type="compositionally biased region" description="Basic and acidic residues" evidence="1">
    <location>
        <begin position="23"/>
        <end position="33"/>
    </location>
</feature>
<dbReference type="EMBL" id="JANCPR020000051">
    <property type="protein sequence ID" value="MDJ1137095.1"/>
    <property type="molecule type" value="Genomic_DNA"/>
</dbReference>
<feature type="transmembrane region" description="Helical" evidence="2">
    <location>
        <begin position="187"/>
        <end position="206"/>
    </location>
</feature>
<protein>
    <submittedName>
        <fullName evidence="3">Uncharacterized protein</fullName>
    </submittedName>
</protein>
<evidence type="ECO:0000256" key="1">
    <source>
        <dbReference type="SAM" id="MobiDB-lite"/>
    </source>
</evidence>
<feature type="transmembrane region" description="Helical" evidence="2">
    <location>
        <begin position="128"/>
        <end position="152"/>
    </location>
</feature>
<organism evidence="3 4">
    <name type="scientific">Streptomyces iconiensis</name>
    <dbReference type="NCBI Taxonomy" id="1384038"/>
    <lineage>
        <taxon>Bacteria</taxon>
        <taxon>Bacillati</taxon>
        <taxon>Actinomycetota</taxon>
        <taxon>Actinomycetes</taxon>
        <taxon>Kitasatosporales</taxon>
        <taxon>Streptomycetaceae</taxon>
        <taxon>Streptomyces</taxon>
    </lineage>
</organism>
<feature type="compositionally biased region" description="Basic and acidic residues" evidence="1">
    <location>
        <begin position="1"/>
        <end position="10"/>
    </location>
</feature>
<evidence type="ECO:0000313" key="4">
    <source>
        <dbReference type="Proteomes" id="UP001214441"/>
    </source>
</evidence>
<proteinExistence type="predicted"/>
<reference evidence="3 4" key="1">
    <citation type="submission" date="2023-05" db="EMBL/GenBank/DDBJ databases">
        <title>Streptantibioticus silvisoli sp. nov., acidotolerant actinomycetes 1 from pine litter.</title>
        <authorList>
            <person name="Swiecimska M."/>
            <person name="Golinska P."/>
            <person name="Sangal V."/>
            <person name="Wachnowicz B."/>
            <person name="Goodfellow M."/>
        </authorList>
    </citation>
    <scope>NUCLEOTIDE SEQUENCE [LARGE SCALE GENOMIC DNA]</scope>
    <source>
        <strain evidence="3 4">DSM 42109</strain>
    </source>
</reference>
<feature type="transmembrane region" description="Helical" evidence="2">
    <location>
        <begin position="81"/>
        <end position="107"/>
    </location>
</feature>
<dbReference type="Proteomes" id="UP001214441">
    <property type="component" value="Unassembled WGS sequence"/>
</dbReference>